<evidence type="ECO:0000256" key="1">
    <source>
        <dbReference type="ARBA" id="ARBA00022679"/>
    </source>
</evidence>
<dbReference type="InterPro" id="IPR019378">
    <property type="entry name" value="GDP-Fuc_O-FucTrfase"/>
</dbReference>
<dbReference type="HOGENOM" id="CLU_978798_0_0_9"/>
<gene>
    <name evidence="3" type="ordered locus">Bcer98_0834</name>
</gene>
<proteinExistence type="predicted"/>
<dbReference type="Proteomes" id="UP000002300">
    <property type="component" value="Chromosome"/>
</dbReference>
<evidence type="ECO:0000256" key="2">
    <source>
        <dbReference type="ARBA" id="ARBA00023277"/>
    </source>
</evidence>
<dbReference type="GO" id="GO:0016740">
    <property type="term" value="F:transferase activity"/>
    <property type="evidence" value="ECO:0007669"/>
    <property type="project" value="UniProtKB-KW"/>
</dbReference>
<evidence type="ECO:0000313" key="3">
    <source>
        <dbReference type="EMBL" id="ABS21169.1"/>
    </source>
</evidence>
<keyword evidence="2" id="KW-0119">Carbohydrate metabolism</keyword>
<dbReference type="AlphaFoldDB" id="A7GM11"/>
<keyword evidence="1" id="KW-0808">Transferase</keyword>
<protein>
    <submittedName>
        <fullName evidence="3">Uncharacterized protein</fullName>
    </submittedName>
</protein>
<sequence>MAIFRTIGEALYYAKQHDAVCILLKDVQTRNSVDFHKSPYFSKINIDSYLDVDECRALFYKKNILVKRHQPDMDETFKHMITCRRFLQRHILRDESRETGQFIAKSLPFAKHIKKLASCTIGLMSFYPRWRAIQLRIEGDLVHLPVEGFDLAAHTENQLQQIINTIASKADLSAVYIASGVQEEKYHRIVARIKEHFPHLVIVRKQDVLQTYPGLQKELDALCLEEQALVDWLVCIGAPLFAGPHASSFSYLAGYMRHYRGFDKETTYLWPEYQPYWDQWFPRL</sequence>
<reference evidence="3 4" key="1">
    <citation type="journal article" date="2008" name="Chem. Biol. Interact.">
        <title>Extending the Bacillus cereus group genomics to putative food-borne pathogens of different toxicity.</title>
        <authorList>
            <person name="Lapidus A."/>
            <person name="Goltsman E."/>
            <person name="Auger S."/>
            <person name="Galleron N."/>
            <person name="Segurens B."/>
            <person name="Dossat C."/>
            <person name="Land M.L."/>
            <person name="Broussolle V."/>
            <person name="Brillard J."/>
            <person name="Guinebretiere M.H."/>
            <person name="Sanchis V."/>
            <person name="Nguen-The C."/>
            <person name="Lereclus D."/>
            <person name="Richardson P."/>
            <person name="Wincker P."/>
            <person name="Weissenbach J."/>
            <person name="Ehrlich S.D."/>
            <person name="Sorokin A."/>
        </authorList>
    </citation>
    <scope>NUCLEOTIDE SEQUENCE [LARGE SCALE GENOMIC DNA]</scope>
    <source>
        <strain evidence="4">DSM 22905 / CIP 110041 / 391-98 / NVH 391-98</strain>
    </source>
</reference>
<dbReference type="KEGG" id="bcy:Bcer98_0834"/>
<evidence type="ECO:0000313" key="4">
    <source>
        <dbReference type="Proteomes" id="UP000002300"/>
    </source>
</evidence>
<dbReference type="CDD" id="cd11296">
    <property type="entry name" value="O-FucT_like"/>
    <property type="match status" value="1"/>
</dbReference>
<dbReference type="EMBL" id="CP000764">
    <property type="protein sequence ID" value="ABS21169.1"/>
    <property type="molecule type" value="Genomic_DNA"/>
</dbReference>
<dbReference type="Pfam" id="PF10250">
    <property type="entry name" value="O-FucT"/>
    <property type="match status" value="1"/>
</dbReference>
<name>A7GM11_BACCN</name>
<keyword evidence="4" id="KW-1185">Reference proteome</keyword>
<dbReference type="Gene3D" id="3.40.50.11350">
    <property type="match status" value="1"/>
</dbReference>
<organism evidence="3 4">
    <name type="scientific">Bacillus cytotoxicus (strain DSM 22905 / CIP 110041 / 391-98 / NVH 391-98)</name>
    <dbReference type="NCBI Taxonomy" id="315749"/>
    <lineage>
        <taxon>Bacteria</taxon>
        <taxon>Bacillati</taxon>
        <taxon>Bacillota</taxon>
        <taxon>Bacilli</taxon>
        <taxon>Bacillales</taxon>
        <taxon>Bacillaceae</taxon>
        <taxon>Bacillus</taxon>
        <taxon>Bacillus cereus group</taxon>
    </lineage>
</organism>
<accession>A7GM11</accession>